<dbReference type="Gene3D" id="1.25.40.10">
    <property type="entry name" value="Tetratricopeptide repeat domain"/>
    <property type="match status" value="4"/>
</dbReference>
<dbReference type="PROSITE" id="PS50005">
    <property type="entry name" value="TPR"/>
    <property type="match status" value="1"/>
</dbReference>
<dbReference type="Pfam" id="PF13424">
    <property type="entry name" value="TPR_12"/>
    <property type="match status" value="2"/>
</dbReference>
<name>A0A9D1WD66_9GAMM</name>
<feature type="compositionally biased region" description="Low complexity" evidence="2">
    <location>
        <begin position="456"/>
        <end position="480"/>
    </location>
</feature>
<sequence>MSASLTFCGASSAASLEETFNQASQAYSGGDFTKAGQLFTEAGDMMFKSNQGQAIAIYGNASVAYIQGKNYAEAVELYQKILGSKAKIDNGQKLKYFQNLVFCLGQLEQYALQASEIDKVFSKGKDAIKIKLTNDEKSLLLATQGDAYRHHELYDLAVSSYSQSLKALPKDATPERRATLLTALGLCEGNLGLYDNALQHLQEANTVAQKGKLDQTIAESLSNLGIIHWEQGDYNNALKQLSAAIDAENKANLQRNIGVDKNNLGLVYKALGNYKNAMTLVQNSLDIAKEVKNEHDEGIATVNRALLYRIAGQYEDAVRDYNKALEIFTKIDFKEGIAGAKLGIGKMIALKDHNYTQTLQNYEEALKIYQDLKLIRGETETLIQLGVLYKDMLEGTVHSVPSAEQLQANANANAEPAKPATAEQQQKSSLFGKFAQKASNRDLVFEEAEPASTSPAGNNSAADNNSAAGNNNATASSGNNKVTPPTLTPEQQDWLKNCHEYHEQALANAEKLQAKEFLWSSHQGLGYCAYLSGDYPQAYEHYKTAIDIVTNIYTSVSDVENFGEYMAGKEDLYTEAQAVCHAMYSTTQDQQYLSQMIKYADTLQNEVQKASASLVDLNFVDPEKQKLFDRLSQVGKQLKAAEKAVPLEMMFDKTPTADEKAQQEQSKEARKLALERVEKLNSDFNTLKAEWCEKYPQDRVLFESSSRVDTKMLQDYIKPDQIVLMYTQLQDMLLITAVNKDSVENYTVAIGRDQLDTLIRDKFIVSYLEGDGFGRNWGDYNDAQFIQSYDQVTDVLAQLYQYLVAPVESSLQGKKRIYVVASGLIAQTPFGALVKEKSGDLAQHGGNVDYLIKHYDIGYLRPAFIDSALQSKRESDPQKVKRLFAVANPFNANFQMPVLDGTISEIANANKNLGHSAQPNDIGLEVMLSEGTEQDAENRVESLFKEYASKLQPPTEQWVRQQLQNNKYEIVYFSTHGMPYSNVVSTLAGFEKSLKKNKLDFDQYVIDYRAAKTDAEREAFKQKNSYFNKRYQWFRLKETRHANLMSNSPLNGLLYLSSNQGDDSMIKDVPPERDGLLTIKEVLELPNDNFSATKYVILSACNTGVTYVSSAMAQGLDKGDSLTAEEAKAEMEKLGLLPGVDQVSFVDTFMRKGVDNVYGTLWFVDDAMSSELLTRFMTNLKDTEHYPDAVAAFNQAQRSIVLESEAGKTVVADYYLIPAHPFFWAPGAMFGK</sequence>
<dbReference type="InterPro" id="IPR024983">
    <property type="entry name" value="CHAT_dom"/>
</dbReference>
<reference evidence="4" key="1">
    <citation type="journal article" date="2021" name="PeerJ">
        <title>Extensive microbial diversity within the chicken gut microbiome revealed by metagenomics and culture.</title>
        <authorList>
            <person name="Gilroy R."/>
            <person name="Ravi A."/>
            <person name="Getino M."/>
            <person name="Pursley I."/>
            <person name="Horton D.L."/>
            <person name="Alikhan N.F."/>
            <person name="Baker D."/>
            <person name="Gharbi K."/>
            <person name="Hall N."/>
            <person name="Watson M."/>
            <person name="Adriaenssens E.M."/>
            <person name="Foster-Nyarko E."/>
            <person name="Jarju S."/>
            <person name="Secka A."/>
            <person name="Antonio M."/>
            <person name="Oren A."/>
            <person name="Chaudhuri R.R."/>
            <person name="La Ragione R."/>
            <person name="Hildebrand F."/>
            <person name="Pallen M.J."/>
        </authorList>
    </citation>
    <scope>NUCLEOTIDE SEQUENCE</scope>
    <source>
        <strain evidence="4">USASDec5-558</strain>
    </source>
</reference>
<dbReference type="EMBL" id="DXEV01000103">
    <property type="protein sequence ID" value="HIX56895.1"/>
    <property type="molecule type" value="Genomic_DNA"/>
</dbReference>
<dbReference type="InterPro" id="IPR019734">
    <property type="entry name" value="TPR_rpt"/>
</dbReference>
<dbReference type="Pfam" id="PF12770">
    <property type="entry name" value="CHAT"/>
    <property type="match status" value="1"/>
</dbReference>
<dbReference type="SUPFAM" id="SSF48452">
    <property type="entry name" value="TPR-like"/>
    <property type="match status" value="3"/>
</dbReference>
<dbReference type="InterPro" id="IPR011990">
    <property type="entry name" value="TPR-like_helical_dom_sf"/>
</dbReference>
<keyword evidence="1" id="KW-0802">TPR repeat</keyword>
<proteinExistence type="predicted"/>
<evidence type="ECO:0000313" key="4">
    <source>
        <dbReference type="EMBL" id="HIX56895.1"/>
    </source>
</evidence>
<accession>A0A9D1WD66</accession>
<feature type="region of interest" description="Disordered" evidence="2">
    <location>
        <begin position="445"/>
        <end position="490"/>
    </location>
</feature>
<evidence type="ECO:0000256" key="1">
    <source>
        <dbReference type="PROSITE-ProRule" id="PRU00339"/>
    </source>
</evidence>
<feature type="compositionally biased region" description="Polar residues" evidence="2">
    <location>
        <begin position="481"/>
        <end position="490"/>
    </location>
</feature>
<feature type="repeat" description="TPR" evidence="1">
    <location>
        <begin position="218"/>
        <end position="251"/>
    </location>
</feature>
<organism evidence="4 5">
    <name type="scientific">Candidatus Anaerobiospirillum pullistercoris</name>
    <dbReference type="NCBI Taxonomy" id="2838452"/>
    <lineage>
        <taxon>Bacteria</taxon>
        <taxon>Pseudomonadati</taxon>
        <taxon>Pseudomonadota</taxon>
        <taxon>Gammaproteobacteria</taxon>
        <taxon>Aeromonadales</taxon>
        <taxon>Succinivibrionaceae</taxon>
        <taxon>Anaerobiospirillum</taxon>
    </lineage>
</organism>
<reference evidence="4" key="2">
    <citation type="submission" date="2021-04" db="EMBL/GenBank/DDBJ databases">
        <authorList>
            <person name="Gilroy R."/>
        </authorList>
    </citation>
    <scope>NUCLEOTIDE SEQUENCE</scope>
    <source>
        <strain evidence="4">USASDec5-558</strain>
    </source>
</reference>
<dbReference type="SMART" id="SM00028">
    <property type="entry name" value="TPR"/>
    <property type="match status" value="8"/>
</dbReference>
<dbReference type="Proteomes" id="UP000886829">
    <property type="component" value="Unassembled WGS sequence"/>
</dbReference>
<gene>
    <name evidence="4" type="ORF">H9850_05430</name>
</gene>
<dbReference type="PANTHER" id="PTHR10098">
    <property type="entry name" value="RAPSYN-RELATED"/>
    <property type="match status" value="1"/>
</dbReference>
<dbReference type="AlphaFoldDB" id="A0A9D1WD66"/>
<evidence type="ECO:0000256" key="2">
    <source>
        <dbReference type="SAM" id="MobiDB-lite"/>
    </source>
</evidence>
<evidence type="ECO:0000313" key="5">
    <source>
        <dbReference type="Proteomes" id="UP000886829"/>
    </source>
</evidence>
<protein>
    <submittedName>
        <fullName evidence="4">CHAT domain-containing protein</fullName>
    </submittedName>
</protein>
<dbReference type="Pfam" id="PF13181">
    <property type="entry name" value="TPR_8"/>
    <property type="match status" value="1"/>
</dbReference>
<evidence type="ECO:0000259" key="3">
    <source>
        <dbReference type="Pfam" id="PF12770"/>
    </source>
</evidence>
<comment type="caution">
    <text evidence="4">The sequence shown here is derived from an EMBL/GenBank/DDBJ whole genome shotgun (WGS) entry which is preliminary data.</text>
</comment>
<feature type="domain" description="CHAT" evidence="3">
    <location>
        <begin position="794"/>
        <end position="1231"/>
    </location>
</feature>